<organism evidence="2">
    <name type="scientific">Pseudomonas putida</name>
    <name type="common">Arthrobacter siderocapsulatus</name>
    <dbReference type="NCBI Taxonomy" id="303"/>
    <lineage>
        <taxon>Bacteria</taxon>
        <taxon>Pseudomonadati</taxon>
        <taxon>Pseudomonadota</taxon>
        <taxon>Gammaproteobacteria</taxon>
        <taxon>Pseudomonadales</taxon>
        <taxon>Pseudomonadaceae</taxon>
        <taxon>Pseudomonas</taxon>
    </lineage>
</organism>
<dbReference type="InterPro" id="IPR007159">
    <property type="entry name" value="SpoVT-AbrB_dom"/>
</dbReference>
<protein>
    <submittedName>
        <fullName evidence="2">Antitoxin ChpS</fullName>
    </submittedName>
</protein>
<evidence type="ECO:0000313" key="2">
    <source>
        <dbReference type="EMBL" id="ANY89342.1"/>
    </source>
</evidence>
<dbReference type="PANTHER" id="PTHR40516">
    <property type="entry name" value="ANTITOXIN CHPS-RELATED"/>
    <property type="match status" value="1"/>
</dbReference>
<dbReference type="PANTHER" id="PTHR40516:SF1">
    <property type="entry name" value="ANTITOXIN CHPS-RELATED"/>
    <property type="match status" value="1"/>
</dbReference>
<feature type="domain" description="SpoVT-AbrB" evidence="1">
    <location>
        <begin position="14"/>
        <end position="59"/>
    </location>
</feature>
<dbReference type="InterPro" id="IPR039052">
    <property type="entry name" value="Antitox_PemI-like"/>
</dbReference>
<dbReference type="Gene3D" id="2.10.260.10">
    <property type="match status" value="1"/>
</dbReference>
<dbReference type="AlphaFoldDB" id="A0A1B2FAR5"/>
<reference evidence="2" key="1">
    <citation type="submission" date="2016-07" db="EMBL/GenBank/DDBJ databases">
        <title>New class B carbapenemase carried by novel plasmid in Pseudomonas putida enviromental strain in eastern Amazonia.</title>
        <authorList>
            <person name="Souza C.O."/>
            <person name="Lima K.V."/>
            <person name="Brasiliense D.M."/>
            <person name="Perez-Chaparro P.J."/>
            <person name="Mamizuka E.M."/>
            <person name="Lima M.O."/>
            <person name="Lima L.N."/>
            <person name="McCulloch J.A."/>
        </authorList>
    </citation>
    <scope>NUCLEOTIDE SEQUENCE [LARGE SCALE GENOMIC DNA]</scope>
    <source>
        <strain evidence="2">IEC33019</strain>
    </source>
</reference>
<dbReference type="GO" id="GO:0097351">
    <property type="term" value="F:toxin sequestering activity"/>
    <property type="evidence" value="ECO:0007669"/>
    <property type="project" value="InterPro"/>
</dbReference>
<name>A0A1B2FAR5_PSEPU</name>
<dbReference type="SUPFAM" id="SSF89447">
    <property type="entry name" value="AbrB/MazE/MraZ-like"/>
    <property type="match status" value="1"/>
</dbReference>
<dbReference type="Pfam" id="PF04014">
    <property type="entry name" value="MazE_antitoxin"/>
    <property type="match status" value="1"/>
</dbReference>
<dbReference type="EMBL" id="CP016634">
    <property type="protein sequence ID" value="ANY89342.1"/>
    <property type="molecule type" value="Genomic_DNA"/>
</dbReference>
<dbReference type="GO" id="GO:0003677">
    <property type="term" value="F:DNA binding"/>
    <property type="evidence" value="ECO:0007669"/>
    <property type="project" value="InterPro"/>
</dbReference>
<dbReference type="InterPro" id="IPR037914">
    <property type="entry name" value="SpoVT-AbrB_sf"/>
</dbReference>
<dbReference type="SMART" id="SM00966">
    <property type="entry name" value="SpoVT_AbrB"/>
    <property type="match status" value="1"/>
</dbReference>
<proteinExistence type="predicted"/>
<sequence length="92" mass="10272">MYLPLEILMEIKIQQWGNSAAIRLPAAILKQMRLKVGSTLSLDTAGESLVLKPVRAKPKYTLEELIAQCDLEAPEPKELADWNAMRPVGREA</sequence>
<accession>A0A1B2FAR5</accession>
<evidence type="ECO:0000259" key="1">
    <source>
        <dbReference type="SMART" id="SM00966"/>
    </source>
</evidence>
<dbReference type="RefSeq" id="WP_081337493.1">
    <property type="nucleotide sequence ID" value="NZ_CP016634.1"/>
</dbReference>
<gene>
    <name evidence="2" type="primary">chpS</name>
    <name evidence="2" type="ORF">IEC33019_3825</name>
</gene>